<gene>
    <name evidence="6" type="ORF">KJB30_09635</name>
</gene>
<dbReference type="Proteomes" id="UP000784128">
    <property type="component" value="Unassembled WGS sequence"/>
</dbReference>
<dbReference type="CDD" id="cd00130">
    <property type="entry name" value="PAS"/>
    <property type="match status" value="1"/>
</dbReference>
<dbReference type="Gene3D" id="3.30.450.20">
    <property type="entry name" value="PAS domain"/>
    <property type="match status" value="1"/>
</dbReference>
<dbReference type="SUPFAM" id="SSF55073">
    <property type="entry name" value="Nucleotide cyclase"/>
    <property type="match status" value="1"/>
</dbReference>
<feature type="domain" description="EAL" evidence="4">
    <location>
        <begin position="423"/>
        <end position="677"/>
    </location>
</feature>
<dbReference type="InterPro" id="IPR011006">
    <property type="entry name" value="CheY-like_superfamily"/>
</dbReference>
<dbReference type="InterPro" id="IPR029787">
    <property type="entry name" value="Nucleotide_cyclase"/>
</dbReference>
<feature type="modified residue" description="4-aspartylphosphate" evidence="1">
    <location>
        <position position="36"/>
    </location>
</feature>
<dbReference type="Gene3D" id="2.10.70.100">
    <property type="match status" value="1"/>
</dbReference>
<dbReference type="InterPro" id="IPR035919">
    <property type="entry name" value="EAL_sf"/>
</dbReference>
<protein>
    <submittedName>
        <fullName evidence="6">EAL domain-containing protein</fullName>
    </submittedName>
</protein>
<evidence type="ECO:0000259" key="4">
    <source>
        <dbReference type="PROSITE" id="PS50883"/>
    </source>
</evidence>
<dbReference type="SMART" id="SM00267">
    <property type="entry name" value="GGDEF"/>
    <property type="match status" value="1"/>
</dbReference>
<feature type="domain" description="Response regulatory" evidence="3">
    <location>
        <begin position="1"/>
        <end position="101"/>
    </location>
</feature>
<sequence length="679" mass="76097">MMSVLEDEGYASACATSGRQAMELLATRTAGLIMLDYALPDMTGAAFIEQIRELGCMIPFVMVTGRDDASLAVQMMKTGACDYMLKDTTFLDRLPAVVSRALNDARIRERLQRAEMSLRQSERRLARAQKIARMGSWEWNVVTGEIYWSDELYRIFGFAPREPAVIDMEWIFGLVNPTDMAAFRKVMLAAAKNAQPFNIVYRINSLTDGEVVVNSQGEVECDSSGNVVLVSGTTLDITARIRAESEIQQLINYDTLTGLPNRSLLHDRLKLAIAQAAREHNLVGVLLLDLDRFKSINETLGHRAGDKLLKTVAKRLSACVRESDTLARLGGDEFVTILIGVSSEDGITTVAKKVLALIAEPMYIDGHEIYTSGSIGIAVYPMDGEDGHTLLKHADLAMYQAKEQDRNNFQFFSREMNTKVLERMMLETSMRKALDREEFFLVYQPQVDVRSGRIIGMEALLRWQHPDMGLLGPDKFIYLAEDNGFIIPLGEWVLRAACKQNKAWQDAGLTPVRVAVNLSSKQFGQQRLDEMIASVLMDTGLEPQWLEVEITESAIMKNAEQNATILHKLKEMGIALAIDDFGTGYSSLSYLKHFPITRLKIDRSFVRDITTNPDDAAIAEIIIAMAQTLKLNVIAEGVETRPQMEFLSFHNCVEMQGYLFSRPVPAEEFARLLREGLKY</sequence>
<dbReference type="Pfam" id="PF08447">
    <property type="entry name" value="PAS_3"/>
    <property type="match status" value="1"/>
</dbReference>
<dbReference type="SMART" id="SM00448">
    <property type="entry name" value="REC"/>
    <property type="match status" value="1"/>
</dbReference>
<dbReference type="CDD" id="cd01948">
    <property type="entry name" value="EAL"/>
    <property type="match status" value="1"/>
</dbReference>
<dbReference type="CDD" id="cd01949">
    <property type="entry name" value="GGDEF"/>
    <property type="match status" value="1"/>
</dbReference>
<dbReference type="PROSITE" id="PS50110">
    <property type="entry name" value="RESPONSE_REGULATORY"/>
    <property type="match status" value="1"/>
</dbReference>
<dbReference type="Gene3D" id="3.40.50.2300">
    <property type="match status" value="1"/>
</dbReference>
<evidence type="ECO:0000259" key="3">
    <source>
        <dbReference type="PROSITE" id="PS50110"/>
    </source>
</evidence>
<dbReference type="PROSITE" id="PS50887">
    <property type="entry name" value="GGDEF"/>
    <property type="match status" value="1"/>
</dbReference>
<dbReference type="Pfam" id="PF00563">
    <property type="entry name" value="EAL"/>
    <property type="match status" value="1"/>
</dbReference>
<dbReference type="InterPro" id="IPR001633">
    <property type="entry name" value="EAL_dom"/>
</dbReference>
<accession>A0ABS5U8P8</accession>
<dbReference type="NCBIfam" id="TIGR00254">
    <property type="entry name" value="GGDEF"/>
    <property type="match status" value="1"/>
</dbReference>
<dbReference type="SUPFAM" id="SSF52172">
    <property type="entry name" value="CheY-like"/>
    <property type="match status" value="1"/>
</dbReference>
<organism evidence="6 7">
    <name type="scientific">Pelotalea chapellei</name>
    <dbReference type="NCBI Taxonomy" id="44671"/>
    <lineage>
        <taxon>Bacteria</taxon>
        <taxon>Pseudomonadati</taxon>
        <taxon>Thermodesulfobacteriota</taxon>
        <taxon>Desulfuromonadia</taxon>
        <taxon>Geobacterales</taxon>
        <taxon>Geobacteraceae</taxon>
        <taxon>Pelotalea</taxon>
    </lineage>
</organism>
<proteinExistence type="predicted"/>
<dbReference type="Pfam" id="PF00990">
    <property type="entry name" value="GGDEF"/>
    <property type="match status" value="1"/>
</dbReference>
<evidence type="ECO:0000259" key="5">
    <source>
        <dbReference type="PROSITE" id="PS50887"/>
    </source>
</evidence>
<dbReference type="InterPro" id="IPR052155">
    <property type="entry name" value="Biofilm_reg_signaling"/>
</dbReference>
<evidence type="ECO:0000313" key="7">
    <source>
        <dbReference type="Proteomes" id="UP000784128"/>
    </source>
</evidence>
<keyword evidence="1" id="KW-0597">Phosphoprotein</keyword>
<dbReference type="InterPro" id="IPR000160">
    <property type="entry name" value="GGDEF_dom"/>
</dbReference>
<dbReference type="EMBL" id="JAHDYS010000008">
    <property type="protein sequence ID" value="MBT1072045.1"/>
    <property type="molecule type" value="Genomic_DNA"/>
</dbReference>
<feature type="coiled-coil region" evidence="2">
    <location>
        <begin position="104"/>
        <end position="131"/>
    </location>
</feature>
<dbReference type="Gene3D" id="3.30.70.270">
    <property type="match status" value="1"/>
</dbReference>
<dbReference type="Pfam" id="PF00072">
    <property type="entry name" value="Response_reg"/>
    <property type="match status" value="1"/>
</dbReference>
<dbReference type="InterPro" id="IPR043128">
    <property type="entry name" value="Rev_trsase/Diguanyl_cyclase"/>
</dbReference>
<dbReference type="PANTHER" id="PTHR44757:SF2">
    <property type="entry name" value="BIOFILM ARCHITECTURE MAINTENANCE PROTEIN MBAA"/>
    <property type="match status" value="1"/>
</dbReference>
<name>A0ABS5U8P8_9BACT</name>
<evidence type="ECO:0000313" key="6">
    <source>
        <dbReference type="EMBL" id="MBT1072045.1"/>
    </source>
</evidence>
<dbReference type="SUPFAM" id="SSF141868">
    <property type="entry name" value="EAL domain-like"/>
    <property type="match status" value="1"/>
</dbReference>
<comment type="caution">
    <text evidence="6">The sequence shown here is derived from an EMBL/GenBank/DDBJ whole genome shotgun (WGS) entry which is preliminary data.</text>
</comment>
<dbReference type="InterPro" id="IPR035965">
    <property type="entry name" value="PAS-like_dom_sf"/>
</dbReference>
<keyword evidence="7" id="KW-1185">Reference proteome</keyword>
<dbReference type="PROSITE" id="PS50883">
    <property type="entry name" value="EAL"/>
    <property type="match status" value="1"/>
</dbReference>
<dbReference type="InterPro" id="IPR001789">
    <property type="entry name" value="Sig_transdc_resp-reg_receiver"/>
</dbReference>
<dbReference type="Gene3D" id="3.20.20.450">
    <property type="entry name" value="EAL domain"/>
    <property type="match status" value="1"/>
</dbReference>
<dbReference type="InterPro" id="IPR000014">
    <property type="entry name" value="PAS"/>
</dbReference>
<dbReference type="SUPFAM" id="SSF55785">
    <property type="entry name" value="PYP-like sensor domain (PAS domain)"/>
    <property type="match status" value="1"/>
</dbReference>
<evidence type="ECO:0000256" key="2">
    <source>
        <dbReference type="SAM" id="Coils"/>
    </source>
</evidence>
<feature type="domain" description="GGDEF" evidence="5">
    <location>
        <begin position="281"/>
        <end position="414"/>
    </location>
</feature>
<dbReference type="PANTHER" id="PTHR44757">
    <property type="entry name" value="DIGUANYLATE CYCLASE DGCP"/>
    <property type="match status" value="1"/>
</dbReference>
<evidence type="ECO:0000256" key="1">
    <source>
        <dbReference type="PROSITE-ProRule" id="PRU00169"/>
    </source>
</evidence>
<dbReference type="SMART" id="SM00052">
    <property type="entry name" value="EAL"/>
    <property type="match status" value="1"/>
</dbReference>
<keyword evidence="2" id="KW-0175">Coiled coil</keyword>
<dbReference type="InterPro" id="IPR013655">
    <property type="entry name" value="PAS_fold_3"/>
</dbReference>
<dbReference type="CDD" id="cd00156">
    <property type="entry name" value="REC"/>
    <property type="match status" value="1"/>
</dbReference>
<reference evidence="6 7" key="1">
    <citation type="submission" date="2021-05" db="EMBL/GenBank/DDBJ databases">
        <title>The draft genome of Geobacter chapellei DSM 13688.</title>
        <authorList>
            <person name="Xu Z."/>
            <person name="Masuda Y."/>
            <person name="Itoh H."/>
            <person name="Senoo K."/>
        </authorList>
    </citation>
    <scope>NUCLEOTIDE SEQUENCE [LARGE SCALE GENOMIC DNA]</scope>
    <source>
        <strain evidence="6 7">DSM 13688</strain>
    </source>
</reference>